<evidence type="ECO:0000313" key="9">
    <source>
        <dbReference type="Proteomes" id="UP001626537"/>
    </source>
</evidence>
<dbReference type="Pfam" id="PF03865">
    <property type="entry name" value="ShlB"/>
    <property type="match status" value="1"/>
</dbReference>
<evidence type="ECO:0000259" key="7">
    <source>
        <dbReference type="Pfam" id="PF08479"/>
    </source>
</evidence>
<feature type="domain" description="Polypeptide-transport-associated ShlB-type" evidence="7">
    <location>
        <begin position="67"/>
        <end position="141"/>
    </location>
</feature>
<organism evidence="8 9">
    <name type="scientific">Congregibacter variabilis</name>
    <dbReference type="NCBI Taxonomy" id="3081200"/>
    <lineage>
        <taxon>Bacteria</taxon>
        <taxon>Pseudomonadati</taxon>
        <taxon>Pseudomonadota</taxon>
        <taxon>Gammaproteobacteria</taxon>
        <taxon>Cellvibrionales</taxon>
        <taxon>Halieaceae</taxon>
        <taxon>Congregibacter</taxon>
    </lineage>
</organism>
<dbReference type="Pfam" id="PF08479">
    <property type="entry name" value="POTRA_2"/>
    <property type="match status" value="1"/>
</dbReference>
<accession>A0ABZ0I257</accession>
<keyword evidence="5" id="KW-0732">Signal</keyword>
<evidence type="ECO:0000259" key="6">
    <source>
        <dbReference type="Pfam" id="PF03865"/>
    </source>
</evidence>
<feature type="domain" description="Haemolysin activator HlyB C-terminal" evidence="6">
    <location>
        <begin position="217"/>
        <end position="487"/>
    </location>
</feature>
<feature type="signal peptide" evidence="5">
    <location>
        <begin position="1"/>
        <end position="23"/>
    </location>
</feature>
<evidence type="ECO:0000256" key="2">
    <source>
        <dbReference type="ARBA" id="ARBA00022692"/>
    </source>
</evidence>
<dbReference type="EMBL" id="CP136864">
    <property type="protein sequence ID" value="WOJ92894.1"/>
    <property type="molecule type" value="Genomic_DNA"/>
</dbReference>
<reference evidence="8 9" key="1">
    <citation type="submission" date="2023-10" db="EMBL/GenBank/DDBJ databases">
        <title>Two novel species belonging to the OM43/NOR5 clade.</title>
        <authorList>
            <person name="Park M."/>
        </authorList>
    </citation>
    <scope>NUCLEOTIDE SEQUENCE [LARGE SCALE GENOMIC DNA]</scope>
    <source>
        <strain evidence="8 9">IMCC43200</strain>
    </source>
</reference>
<sequence length="578" mass="62894">MDSRSGLFLALLATVTFSALSHAQYPTSGLIYQDTRRERLQPQPRKSVEPLIERPAQSQQPSGERVDVTHFVVYGNSSLTDTELGNILAPFSHRELFTNELHEAANTLRAHYRSMGLFTAEVYIPPQAIEDGIVTLHVYEGVLEEGGVELDAGDGDHVDAQLVQSILASSLQTGSALHRDDVERAILLTDDLPGVTSHSVIYPGQEVGEARFLMRMENTPRVSGNIDIDNFGSYYTGEARIGTTLYLNSPSGNGDQLTFRGVTTGSDSNYVFVDYSLPVSGSGLRIGASADYLEYDLGKQFRALGSEGQAGSLRLFASYPFKRTRHSNASGRLEYAYLSLEDDGAQGLLLAERDVHTLTASITGDSDGDRWPNGTTYYSLGVTAGEVDIEGGEAFKAFDEANVGTDGSFARVNFQVSRLQHVGGNWSTNVSLSGQWASANLDSSQKFFVGGPFSVPGYPTGEASGDHGVNLHTDLRRDFYGLPWGGAFQASAFYTAGWAQLFDQTWDGWEGENPLIKNNIVLQSWGLSATQTWDSGLILRGSIGRQLGDNDARNPITGEATDGSDSVYRAWIQAIYYF</sequence>
<feature type="chain" id="PRO_5045466838" evidence="5">
    <location>
        <begin position="24"/>
        <end position="578"/>
    </location>
</feature>
<evidence type="ECO:0000256" key="5">
    <source>
        <dbReference type="SAM" id="SignalP"/>
    </source>
</evidence>
<proteinExistence type="predicted"/>
<dbReference type="Gene3D" id="3.10.20.310">
    <property type="entry name" value="membrane protein fhac"/>
    <property type="match status" value="1"/>
</dbReference>
<dbReference type="PANTHER" id="PTHR34597">
    <property type="entry name" value="SLR1661 PROTEIN"/>
    <property type="match status" value="1"/>
</dbReference>
<keyword evidence="1" id="KW-0472">Membrane</keyword>
<feature type="region of interest" description="Disordered" evidence="4">
    <location>
        <begin position="34"/>
        <end position="64"/>
    </location>
</feature>
<protein>
    <submittedName>
        <fullName evidence="8">ShlB/FhaC/HecB family hemolysin secretion/activation protein</fullName>
    </submittedName>
</protein>
<dbReference type="PANTHER" id="PTHR34597:SF1">
    <property type="entry name" value="HEME_HEMOPEXIN TRANSPORTER PROTEIN HUXB"/>
    <property type="match status" value="1"/>
</dbReference>
<dbReference type="Gene3D" id="2.40.160.50">
    <property type="entry name" value="membrane protein fhac: a member of the omp85/tpsb transporter family"/>
    <property type="match status" value="1"/>
</dbReference>
<dbReference type="Proteomes" id="UP001626537">
    <property type="component" value="Chromosome"/>
</dbReference>
<evidence type="ECO:0000256" key="1">
    <source>
        <dbReference type="ARBA" id="ARBA00022452"/>
    </source>
</evidence>
<name>A0ABZ0I257_9GAMM</name>
<evidence type="ECO:0000256" key="4">
    <source>
        <dbReference type="SAM" id="MobiDB-lite"/>
    </source>
</evidence>
<feature type="compositionally biased region" description="Basic and acidic residues" evidence="4">
    <location>
        <begin position="34"/>
        <end position="52"/>
    </location>
</feature>
<dbReference type="InterPro" id="IPR051544">
    <property type="entry name" value="TPS_OM_transporter"/>
</dbReference>
<dbReference type="InterPro" id="IPR005565">
    <property type="entry name" value="Hemolysn_activator_HlyB_C"/>
</dbReference>
<evidence type="ECO:0000313" key="8">
    <source>
        <dbReference type="EMBL" id="WOJ92894.1"/>
    </source>
</evidence>
<keyword evidence="2" id="KW-0812">Transmembrane</keyword>
<gene>
    <name evidence="8" type="ORF">R0135_14020</name>
</gene>
<keyword evidence="3" id="KW-0998">Cell outer membrane</keyword>
<evidence type="ECO:0000256" key="3">
    <source>
        <dbReference type="ARBA" id="ARBA00023237"/>
    </source>
</evidence>
<keyword evidence="9" id="KW-1185">Reference proteome</keyword>
<keyword evidence="1" id="KW-1134">Transmembrane beta strand</keyword>
<dbReference type="RefSeq" id="WP_407347552.1">
    <property type="nucleotide sequence ID" value="NZ_CP136864.1"/>
</dbReference>
<dbReference type="InterPro" id="IPR013686">
    <property type="entry name" value="Polypept-transport_assoc_ShlB"/>
</dbReference>